<evidence type="ECO:0000313" key="1">
    <source>
        <dbReference type="EMBL" id="MEE4546427.1"/>
    </source>
</evidence>
<protein>
    <submittedName>
        <fullName evidence="1">Uncharacterized protein</fullName>
    </submittedName>
</protein>
<reference evidence="1 2" key="1">
    <citation type="submission" date="2023-12" db="EMBL/GenBank/DDBJ databases">
        <title>Streptomyces sp. V4-01.</title>
        <authorList>
            <person name="Somphong A."/>
            <person name="Phongsopitanun W."/>
        </authorList>
    </citation>
    <scope>NUCLEOTIDE SEQUENCE [LARGE SCALE GENOMIC DNA]</scope>
    <source>
        <strain evidence="1 2">V4-01</strain>
    </source>
</reference>
<dbReference type="EMBL" id="JAZEWV010000046">
    <property type="protein sequence ID" value="MEE4546427.1"/>
    <property type="molecule type" value="Genomic_DNA"/>
</dbReference>
<gene>
    <name evidence="1" type="ORF">V2S66_31245</name>
</gene>
<dbReference type="Proteomes" id="UP001344658">
    <property type="component" value="Unassembled WGS sequence"/>
</dbReference>
<evidence type="ECO:0000313" key="2">
    <source>
        <dbReference type="Proteomes" id="UP001344658"/>
    </source>
</evidence>
<comment type="caution">
    <text evidence="1">The sequence shown here is derived from an EMBL/GenBank/DDBJ whole genome shotgun (WGS) entry which is preliminary data.</text>
</comment>
<name>A0ABU7PMZ5_9ACTN</name>
<accession>A0ABU7PMZ5</accession>
<keyword evidence="2" id="KW-1185">Reference proteome</keyword>
<dbReference type="RefSeq" id="WP_330800127.1">
    <property type="nucleotide sequence ID" value="NZ_JAZEWV010000046.1"/>
</dbReference>
<organism evidence="1 2">
    <name type="scientific">Actinacidiphila polyblastidii</name>
    <dbReference type="NCBI Taxonomy" id="3110430"/>
    <lineage>
        <taxon>Bacteria</taxon>
        <taxon>Bacillati</taxon>
        <taxon>Actinomycetota</taxon>
        <taxon>Actinomycetes</taxon>
        <taxon>Kitasatosporales</taxon>
        <taxon>Streptomycetaceae</taxon>
        <taxon>Actinacidiphila</taxon>
    </lineage>
</organism>
<sequence>MPPGATHTKCSVCGHPLPETNSRARCRKCLDARRPSDRRRRHDLAAAIFPLAARRRLLALITAGVNFPDACNDLSITQARARGYGAFDEQWVQDLDDALMAGRDPNLNHGTINAYRWGACRCPECRQARSALG</sequence>
<proteinExistence type="predicted"/>